<feature type="chain" id="PRO_5045530444" description="Beta-lactamase" evidence="8">
    <location>
        <begin position="23"/>
        <end position="298"/>
    </location>
</feature>
<dbReference type="SUPFAM" id="SSF56601">
    <property type="entry name" value="beta-lactamase/transpeptidase-like"/>
    <property type="match status" value="1"/>
</dbReference>
<dbReference type="EC" id="3.5.2.6" evidence="2 6"/>
<keyword evidence="5 6" id="KW-0046">Antibiotic resistance</keyword>
<dbReference type="Pfam" id="PF00905">
    <property type="entry name" value="Transpeptidase"/>
    <property type="match status" value="1"/>
</dbReference>
<reference evidence="10 11" key="1">
    <citation type="submission" date="2023-07" db="EMBL/GenBank/DDBJ databases">
        <authorList>
            <person name="Girao M."/>
            <person name="Carvalho M.F."/>
        </authorList>
    </citation>
    <scope>NUCLEOTIDE SEQUENCE [LARGE SCALE GENOMIC DNA]</scope>
    <source>
        <strain evidence="10 11">66/93</strain>
    </source>
</reference>
<keyword evidence="3 8" id="KW-0732">Signal</keyword>
<evidence type="ECO:0000256" key="5">
    <source>
        <dbReference type="ARBA" id="ARBA00023251"/>
    </source>
</evidence>
<evidence type="ECO:0000256" key="4">
    <source>
        <dbReference type="ARBA" id="ARBA00022801"/>
    </source>
</evidence>
<proteinExistence type="inferred from homology"/>
<dbReference type="EMBL" id="JAUUCC010000048">
    <property type="protein sequence ID" value="MEE2052521.1"/>
    <property type="molecule type" value="Genomic_DNA"/>
</dbReference>
<evidence type="ECO:0000256" key="2">
    <source>
        <dbReference type="ARBA" id="ARBA00012865"/>
    </source>
</evidence>
<keyword evidence="4 6" id="KW-0378">Hydrolase</keyword>
<sequence>MHGTAVLAAACVLGLTAGSGCAQGGGGGPEAPSEGRLEASAQERRGDVAAVERQDLESVFAEAGVEGTFVLHDTRARESTLVGAEAAYERAVPASTFKLANTLIGLETGAVSGPDEVLPHGGGPQPVEAWEQDMSLREAFPASNFPVYQELARRVGHERMAAWVDRFDYGNRDVGGEDVEDRFWLDGPLEISAVEQTEFLASLARSELPVDAAHQEALREIALVEEGDGHTLFAKSGWAVDVDPAPGWWVGWVERGEDLYTFALRIEMDDDANAELREPLARELLAELGALPDGAAGD</sequence>
<feature type="compositionally biased region" description="Basic and acidic residues" evidence="7">
    <location>
        <begin position="33"/>
        <end position="43"/>
    </location>
</feature>
<dbReference type="InterPro" id="IPR012338">
    <property type="entry name" value="Beta-lactam/transpept-like"/>
</dbReference>
<accession>A0ABU7KT94</accession>
<evidence type="ECO:0000256" key="7">
    <source>
        <dbReference type="SAM" id="MobiDB-lite"/>
    </source>
</evidence>
<gene>
    <name evidence="10" type="primary">blaOXA</name>
    <name evidence="10" type="ORF">Q8A49_18635</name>
</gene>
<dbReference type="InterPro" id="IPR002137">
    <property type="entry name" value="Beta-lactam_class-D_AS"/>
</dbReference>
<evidence type="ECO:0000256" key="6">
    <source>
        <dbReference type="RuleBase" id="RU361140"/>
    </source>
</evidence>
<comment type="catalytic activity">
    <reaction evidence="6">
        <text>a beta-lactam + H2O = a substituted beta-amino acid</text>
        <dbReference type="Rhea" id="RHEA:20401"/>
        <dbReference type="ChEBI" id="CHEBI:15377"/>
        <dbReference type="ChEBI" id="CHEBI:35627"/>
        <dbReference type="ChEBI" id="CHEBI:140347"/>
        <dbReference type="EC" id="3.5.2.6"/>
    </reaction>
</comment>
<dbReference type="PROSITE" id="PS00337">
    <property type="entry name" value="BETA_LACTAMASE_D"/>
    <property type="match status" value="1"/>
</dbReference>
<comment type="similarity">
    <text evidence="1 6">Belongs to the class-D beta-lactamase family.</text>
</comment>
<evidence type="ECO:0000313" key="11">
    <source>
        <dbReference type="Proteomes" id="UP001348641"/>
    </source>
</evidence>
<evidence type="ECO:0000259" key="9">
    <source>
        <dbReference type="Pfam" id="PF00905"/>
    </source>
</evidence>
<comment type="caution">
    <text evidence="10">The sequence shown here is derived from an EMBL/GenBank/DDBJ whole genome shotgun (WGS) entry which is preliminary data.</text>
</comment>
<dbReference type="Gene3D" id="3.40.710.10">
    <property type="entry name" value="DD-peptidase/beta-lactamase superfamily"/>
    <property type="match status" value="1"/>
</dbReference>
<dbReference type="Proteomes" id="UP001348641">
    <property type="component" value="Unassembled WGS sequence"/>
</dbReference>
<dbReference type="NCBIfam" id="NF012161">
    <property type="entry name" value="bla_class_D_main"/>
    <property type="match status" value="1"/>
</dbReference>
<dbReference type="GO" id="GO:0008800">
    <property type="term" value="F:beta-lactamase activity"/>
    <property type="evidence" value="ECO:0007669"/>
    <property type="project" value="UniProtKB-EC"/>
</dbReference>
<feature type="signal peptide" evidence="8">
    <location>
        <begin position="1"/>
        <end position="22"/>
    </location>
</feature>
<dbReference type="InterPro" id="IPR001460">
    <property type="entry name" value="PCN-bd_Tpept"/>
</dbReference>
<feature type="domain" description="Penicillin-binding protein transpeptidase" evidence="9">
    <location>
        <begin position="84"/>
        <end position="285"/>
    </location>
</feature>
<name>A0ABU7KT94_9ACTN</name>
<evidence type="ECO:0000256" key="1">
    <source>
        <dbReference type="ARBA" id="ARBA00007898"/>
    </source>
</evidence>
<organism evidence="10 11">
    <name type="scientific">Nocardiopsis tropica</name>
    <dbReference type="NCBI Taxonomy" id="109330"/>
    <lineage>
        <taxon>Bacteria</taxon>
        <taxon>Bacillati</taxon>
        <taxon>Actinomycetota</taxon>
        <taxon>Actinomycetes</taxon>
        <taxon>Streptosporangiales</taxon>
        <taxon>Nocardiopsidaceae</taxon>
        <taxon>Nocardiopsis</taxon>
    </lineage>
</organism>
<evidence type="ECO:0000256" key="3">
    <source>
        <dbReference type="ARBA" id="ARBA00022729"/>
    </source>
</evidence>
<evidence type="ECO:0000313" key="10">
    <source>
        <dbReference type="EMBL" id="MEE2052521.1"/>
    </source>
</evidence>
<feature type="region of interest" description="Disordered" evidence="7">
    <location>
        <begin position="22"/>
        <end position="43"/>
    </location>
</feature>
<protein>
    <recommendedName>
        <fullName evidence="2 6">Beta-lactamase</fullName>
        <ecNumber evidence="2 6">3.5.2.6</ecNumber>
    </recommendedName>
</protein>
<evidence type="ECO:0000256" key="8">
    <source>
        <dbReference type="SAM" id="SignalP"/>
    </source>
</evidence>